<keyword evidence="2 10" id="KW-0812">Transmembrane</keyword>
<comment type="subunit">
    <text evidence="10">Homooligomer.</text>
</comment>
<keyword evidence="7 10" id="KW-0496">Mitochondrion</keyword>
<keyword evidence="5 10" id="KW-1133">Transmembrane helix</keyword>
<evidence type="ECO:0000313" key="13">
    <source>
        <dbReference type="EMBL" id="CUS14325.1"/>
    </source>
</evidence>
<evidence type="ECO:0000256" key="5">
    <source>
        <dbReference type="ARBA" id="ARBA00022989"/>
    </source>
</evidence>
<evidence type="ECO:0000256" key="9">
    <source>
        <dbReference type="ARBA" id="ARBA00024807"/>
    </source>
</evidence>
<evidence type="ECO:0000256" key="1">
    <source>
        <dbReference type="ARBA" id="ARBA00007472"/>
    </source>
</evidence>
<dbReference type="PANTHER" id="PTHR31961">
    <property type="entry name" value="SENSITIVE TO HIGH EXPRESSION PROTEIN 9, MITOCHONDRIAL"/>
    <property type="match status" value="1"/>
</dbReference>
<dbReference type="EMBL" id="LN890960">
    <property type="protein sequence ID" value="CUS14325.1"/>
    <property type="molecule type" value="Genomic_DNA"/>
</dbReference>
<keyword evidence="8 10" id="KW-0472">Membrane</keyword>
<evidence type="ECO:0000256" key="2">
    <source>
        <dbReference type="ARBA" id="ARBA00022692"/>
    </source>
</evidence>
<keyword evidence="6 11" id="KW-0175">Coiled coil</keyword>
<evidence type="ECO:0000256" key="7">
    <source>
        <dbReference type="ARBA" id="ARBA00023128"/>
    </source>
</evidence>
<evidence type="ECO:0000256" key="6">
    <source>
        <dbReference type="ARBA" id="ARBA00023054"/>
    </source>
</evidence>
<feature type="transmembrane region" description="Helical" evidence="10">
    <location>
        <begin position="408"/>
        <end position="430"/>
    </location>
</feature>
<evidence type="ECO:0000256" key="12">
    <source>
        <dbReference type="SAM" id="MobiDB-lite"/>
    </source>
</evidence>
<proteinExistence type="inferred from homology"/>
<protein>
    <recommendedName>
        <fullName evidence="10">Sensitive to high expression protein 9, mitochondrial</fullName>
    </recommendedName>
</protein>
<feature type="region of interest" description="Disordered" evidence="12">
    <location>
        <begin position="57"/>
        <end position="94"/>
    </location>
</feature>
<dbReference type="Proteomes" id="UP001412239">
    <property type="component" value="Unassembled WGS sequence"/>
</dbReference>
<comment type="similarity">
    <text evidence="1 10">Belongs to the SHE9 family.</text>
</comment>
<dbReference type="InterPro" id="IPR008839">
    <property type="entry name" value="MDM33_fungi"/>
</dbReference>
<comment type="function">
    <text evidence="9">Required for the maintenance of the structure of the mitochondrial inner membrane. Involved in mitochondrial morphology. Causes growth arrest when highly overexpressed.</text>
</comment>
<gene>
    <name evidence="13" type="ORF">GSTUAT00001615001</name>
</gene>
<evidence type="ECO:0000256" key="8">
    <source>
        <dbReference type="ARBA" id="ARBA00023136"/>
    </source>
</evidence>
<accession>A0A292Q5T5</accession>
<feature type="transmembrane region" description="Helical" evidence="10">
    <location>
        <begin position="247"/>
        <end position="267"/>
    </location>
</feature>
<dbReference type="GO" id="GO:0005743">
    <property type="term" value="C:mitochondrial inner membrane"/>
    <property type="evidence" value="ECO:0007669"/>
    <property type="project" value="UniProtKB-SubCell"/>
</dbReference>
<reference evidence="13" key="1">
    <citation type="submission" date="2015-10" db="EMBL/GenBank/DDBJ databases">
        <authorList>
            <person name="Regsiter A."/>
            <person name="william w."/>
        </authorList>
    </citation>
    <scope>NUCLEOTIDE SEQUENCE</scope>
    <source>
        <strain evidence="13">Montdore</strain>
    </source>
</reference>
<evidence type="ECO:0000256" key="11">
    <source>
        <dbReference type="SAM" id="Coils"/>
    </source>
</evidence>
<feature type="compositionally biased region" description="Low complexity" evidence="12">
    <location>
        <begin position="72"/>
        <end position="81"/>
    </location>
</feature>
<dbReference type="GO" id="GO:0007007">
    <property type="term" value="P:inner mitochondrial membrane organization"/>
    <property type="evidence" value="ECO:0007669"/>
    <property type="project" value="TreeGrafter"/>
</dbReference>
<dbReference type="PANTHER" id="PTHR31961:SF3">
    <property type="entry name" value="SENSITIVE TO HIGH EXPRESSION PROTEIN 9, MITOCHONDRIAL"/>
    <property type="match status" value="1"/>
</dbReference>
<organism evidence="13 14">
    <name type="scientific">Tuber aestivum</name>
    <name type="common">summer truffle</name>
    <dbReference type="NCBI Taxonomy" id="59557"/>
    <lineage>
        <taxon>Eukaryota</taxon>
        <taxon>Fungi</taxon>
        <taxon>Dikarya</taxon>
        <taxon>Ascomycota</taxon>
        <taxon>Pezizomycotina</taxon>
        <taxon>Pezizomycetes</taxon>
        <taxon>Pezizales</taxon>
        <taxon>Tuberaceae</taxon>
        <taxon>Tuber</taxon>
    </lineage>
</organism>
<evidence type="ECO:0000256" key="10">
    <source>
        <dbReference type="RuleBase" id="RU364128"/>
    </source>
</evidence>
<sequence length="433" mass="47934">MRPLLRSILLARPSGSPPASRILDLRQLHLNPRLLPCIRRQPQHPLRLSQQHFRWFSSEGKAPGNGNIGDTPSPDSSAAPSSAPPPQPELKNPRLNMPRMFSAAVDDLQAAMFSAGQKLNEITGYSDIEALKKSIEKQEQRVKASRQAVRKGKEEYQAAISRRSASQREVNELLQRKHSWNPTDLERFTELYRSDHANEQAETTAQDLLVQAERVADEAQEGLARSILARYHEEQIWSDKIRRASTWGTWGLMGFNVLLFIVVQLGLEPWKRKRLVGGFEAKVREVIQEEGLRNAKRLKVPPVVEEGRPSGVVQFAADETAAIDGDVAVAVDALEVAAVEEAPPVAVGVDAIETTAGEDIAPIEAAVEVPAEPVAEERPWIDYIKEEVTGRVEELFGEEVVAIKRVDLTVTILESVALGAFITATLSLLWSGR</sequence>
<keyword evidence="3 10" id="KW-0999">Mitochondrion inner membrane</keyword>
<keyword evidence="4 10" id="KW-0809">Transit peptide</keyword>
<dbReference type="AlphaFoldDB" id="A0A292Q5T5"/>
<keyword evidence="14" id="KW-1185">Reference proteome</keyword>
<evidence type="ECO:0000256" key="3">
    <source>
        <dbReference type="ARBA" id="ARBA00022792"/>
    </source>
</evidence>
<feature type="coiled-coil region" evidence="11">
    <location>
        <begin position="128"/>
        <end position="155"/>
    </location>
</feature>
<dbReference type="Pfam" id="PF05546">
    <property type="entry name" value="She9_MDM33"/>
    <property type="match status" value="1"/>
</dbReference>
<evidence type="ECO:0000256" key="4">
    <source>
        <dbReference type="ARBA" id="ARBA00022946"/>
    </source>
</evidence>
<evidence type="ECO:0000313" key="14">
    <source>
        <dbReference type="Proteomes" id="UP001412239"/>
    </source>
</evidence>
<comment type="subcellular location">
    <subcellularLocation>
        <location evidence="10">Mitochondrion inner membrane</location>
        <topology evidence="10">Multi-pass membrane protein</topology>
    </subcellularLocation>
</comment>
<name>A0A292Q5T5_9PEZI</name>